<evidence type="ECO:0000256" key="6">
    <source>
        <dbReference type="SAM" id="Phobius"/>
    </source>
</evidence>
<evidence type="ECO:0000256" key="5">
    <source>
        <dbReference type="SAM" id="MobiDB-lite"/>
    </source>
</evidence>
<sequence length="324" mass="34012">MAKTSRYLSFLLLVSNVAFARARCYYPTSGVDGDFPCNPDAEESMCCGTGPGAMCLTNGACQRPGQDFIRGSCTDKTWASPECPSFCTLECMLSVCLLPAGSSIHSPDARAVIDQGMGPALISCANVTGRDTSFCCGNTNGCCDRGIERFELLPSNPEPFAIWNETISQYVAVTATTASTSTTASATTSTTATTTASTTSSPSSSATSLALPPGQTQPPESDRAESSGLSVAAQAGIGVGVSLCGILLGVIAYLLWKLYQNKRGANPEDNPRHYGDKQYPAPQCSGQVPQEMFADPAEMYGDSPYVELDGPQKPIEMAAGAMYR</sequence>
<comment type="subcellular location">
    <subcellularLocation>
        <location evidence="1">Membrane</location>
        <topology evidence="1">Single-pass membrane protein</topology>
    </subcellularLocation>
</comment>
<dbReference type="PANTHER" id="PTHR15549:SF26">
    <property type="entry name" value="AXIAL BUDDING PATTERN PROTEIN 2-RELATED"/>
    <property type="match status" value="1"/>
</dbReference>
<keyword evidence="9" id="KW-1185">Reference proteome</keyword>
<keyword evidence="3 6" id="KW-1133">Transmembrane helix</keyword>
<keyword evidence="2 6" id="KW-0812">Transmembrane</keyword>
<dbReference type="GO" id="GO:0071944">
    <property type="term" value="C:cell periphery"/>
    <property type="evidence" value="ECO:0007669"/>
    <property type="project" value="UniProtKB-ARBA"/>
</dbReference>
<dbReference type="AlphaFoldDB" id="A0AAN6VNL0"/>
<evidence type="ECO:0000256" key="3">
    <source>
        <dbReference type="ARBA" id="ARBA00022989"/>
    </source>
</evidence>
<evidence type="ECO:0000256" key="1">
    <source>
        <dbReference type="ARBA" id="ARBA00004167"/>
    </source>
</evidence>
<reference evidence="8" key="1">
    <citation type="journal article" date="2023" name="Mol. Phylogenet. Evol.">
        <title>Genome-scale phylogeny and comparative genomics of the fungal order Sordariales.</title>
        <authorList>
            <person name="Hensen N."/>
            <person name="Bonometti L."/>
            <person name="Westerberg I."/>
            <person name="Brannstrom I.O."/>
            <person name="Guillou S."/>
            <person name="Cros-Aarteil S."/>
            <person name="Calhoun S."/>
            <person name="Haridas S."/>
            <person name="Kuo A."/>
            <person name="Mondo S."/>
            <person name="Pangilinan J."/>
            <person name="Riley R."/>
            <person name="LaButti K."/>
            <person name="Andreopoulos B."/>
            <person name="Lipzen A."/>
            <person name="Chen C."/>
            <person name="Yan M."/>
            <person name="Daum C."/>
            <person name="Ng V."/>
            <person name="Clum A."/>
            <person name="Steindorff A."/>
            <person name="Ohm R.A."/>
            <person name="Martin F."/>
            <person name="Silar P."/>
            <person name="Natvig D.O."/>
            <person name="Lalanne C."/>
            <person name="Gautier V."/>
            <person name="Ament-Velasquez S.L."/>
            <person name="Kruys A."/>
            <person name="Hutchinson M.I."/>
            <person name="Powell A.J."/>
            <person name="Barry K."/>
            <person name="Miller A.N."/>
            <person name="Grigoriev I.V."/>
            <person name="Debuchy R."/>
            <person name="Gladieux P."/>
            <person name="Hiltunen Thoren M."/>
            <person name="Johannesson H."/>
        </authorList>
    </citation>
    <scope>NUCLEOTIDE SEQUENCE</scope>
    <source>
        <strain evidence="8">CBS 538.74</strain>
    </source>
</reference>
<feature type="region of interest" description="Disordered" evidence="5">
    <location>
        <begin position="265"/>
        <end position="284"/>
    </location>
</feature>
<feature type="region of interest" description="Disordered" evidence="5">
    <location>
        <begin position="181"/>
        <end position="227"/>
    </location>
</feature>
<evidence type="ECO:0000313" key="9">
    <source>
        <dbReference type="Proteomes" id="UP001302745"/>
    </source>
</evidence>
<gene>
    <name evidence="8" type="ORF">C8A00DRAFT_15215</name>
</gene>
<keyword evidence="4 6" id="KW-0472">Membrane</keyword>
<feature type="signal peptide" evidence="7">
    <location>
        <begin position="1"/>
        <end position="22"/>
    </location>
</feature>
<evidence type="ECO:0000256" key="2">
    <source>
        <dbReference type="ARBA" id="ARBA00022692"/>
    </source>
</evidence>
<evidence type="ECO:0000256" key="7">
    <source>
        <dbReference type="SAM" id="SignalP"/>
    </source>
</evidence>
<proteinExistence type="predicted"/>
<feature type="compositionally biased region" description="Basic and acidic residues" evidence="5">
    <location>
        <begin position="265"/>
        <end position="276"/>
    </location>
</feature>
<reference evidence="8" key="2">
    <citation type="submission" date="2023-05" db="EMBL/GenBank/DDBJ databases">
        <authorList>
            <consortium name="Lawrence Berkeley National Laboratory"/>
            <person name="Steindorff A."/>
            <person name="Hensen N."/>
            <person name="Bonometti L."/>
            <person name="Westerberg I."/>
            <person name="Brannstrom I.O."/>
            <person name="Guillou S."/>
            <person name="Cros-Aarteil S."/>
            <person name="Calhoun S."/>
            <person name="Haridas S."/>
            <person name="Kuo A."/>
            <person name="Mondo S."/>
            <person name="Pangilinan J."/>
            <person name="Riley R."/>
            <person name="Labutti K."/>
            <person name="Andreopoulos B."/>
            <person name="Lipzen A."/>
            <person name="Chen C."/>
            <person name="Yanf M."/>
            <person name="Daum C."/>
            <person name="Ng V."/>
            <person name="Clum A."/>
            <person name="Ohm R."/>
            <person name="Martin F."/>
            <person name="Silar P."/>
            <person name="Natvig D."/>
            <person name="Lalanne C."/>
            <person name="Gautier V."/>
            <person name="Ament-Velasquez S.L."/>
            <person name="Kruys A."/>
            <person name="Hutchinson M.I."/>
            <person name="Powell A.J."/>
            <person name="Barry K."/>
            <person name="Miller A.N."/>
            <person name="Grigoriev I.V."/>
            <person name="Debuchy R."/>
            <person name="Gladieux P."/>
            <person name="Thoren M.H."/>
            <person name="Johannesson H."/>
        </authorList>
    </citation>
    <scope>NUCLEOTIDE SEQUENCE</scope>
    <source>
        <strain evidence="8">CBS 538.74</strain>
    </source>
</reference>
<dbReference type="PANTHER" id="PTHR15549">
    <property type="entry name" value="PAIRED IMMUNOGLOBULIN-LIKE TYPE 2 RECEPTOR"/>
    <property type="match status" value="1"/>
</dbReference>
<accession>A0AAN6VNL0</accession>
<feature type="compositionally biased region" description="Low complexity" evidence="5">
    <location>
        <begin position="181"/>
        <end position="208"/>
    </location>
</feature>
<evidence type="ECO:0000256" key="4">
    <source>
        <dbReference type="ARBA" id="ARBA00023136"/>
    </source>
</evidence>
<dbReference type="EMBL" id="MU856936">
    <property type="protein sequence ID" value="KAK4153600.1"/>
    <property type="molecule type" value="Genomic_DNA"/>
</dbReference>
<dbReference type="GO" id="GO:0016020">
    <property type="term" value="C:membrane"/>
    <property type="evidence" value="ECO:0007669"/>
    <property type="project" value="UniProtKB-SubCell"/>
</dbReference>
<name>A0AAN6VNL0_9PEZI</name>
<protein>
    <recommendedName>
        <fullName evidence="10">Mid2 domain-containing protein</fullName>
    </recommendedName>
</protein>
<organism evidence="8 9">
    <name type="scientific">Chaetomidium leptoderma</name>
    <dbReference type="NCBI Taxonomy" id="669021"/>
    <lineage>
        <taxon>Eukaryota</taxon>
        <taxon>Fungi</taxon>
        <taxon>Dikarya</taxon>
        <taxon>Ascomycota</taxon>
        <taxon>Pezizomycotina</taxon>
        <taxon>Sordariomycetes</taxon>
        <taxon>Sordariomycetidae</taxon>
        <taxon>Sordariales</taxon>
        <taxon>Chaetomiaceae</taxon>
        <taxon>Chaetomidium</taxon>
    </lineage>
</organism>
<feature type="chain" id="PRO_5043008768" description="Mid2 domain-containing protein" evidence="7">
    <location>
        <begin position="23"/>
        <end position="324"/>
    </location>
</feature>
<dbReference type="InterPro" id="IPR051694">
    <property type="entry name" value="Immunoregulatory_rcpt-like"/>
</dbReference>
<keyword evidence="7" id="KW-0732">Signal</keyword>
<feature type="transmembrane region" description="Helical" evidence="6">
    <location>
        <begin position="235"/>
        <end position="256"/>
    </location>
</feature>
<evidence type="ECO:0008006" key="10">
    <source>
        <dbReference type="Google" id="ProtNLM"/>
    </source>
</evidence>
<evidence type="ECO:0000313" key="8">
    <source>
        <dbReference type="EMBL" id="KAK4153600.1"/>
    </source>
</evidence>
<dbReference type="Proteomes" id="UP001302745">
    <property type="component" value="Unassembled WGS sequence"/>
</dbReference>
<comment type="caution">
    <text evidence="8">The sequence shown here is derived from an EMBL/GenBank/DDBJ whole genome shotgun (WGS) entry which is preliminary data.</text>
</comment>